<dbReference type="InterPro" id="IPR050697">
    <property type="entry name" value="Adenylyl/Guanylyl_Cyclase_3/4"/>
</dbReference>
<feature type="transmembrane region" description="Helical" evidence="1">
    <location>
        <begin position="114"/>
        <end position="133"/>
    </location>
</feature>
<dbReference type="PANTHER" id="PTHR43081:SF1">
    <property type="entry name" value="ADENYLATE CYCLASE, TERMINAL-DIFFERENTIATION SPECIFIC"/>
    <property type="match status" value="1"/>
</dbReference>
<sequence>MSDSRTLTDKPARRSLLARPFAALFRRLGTPSVSTAPLPARVRKLVVAEEVRSERLIGWVQLAVVVTFASLYVVAPRPADAGMAVLEPVPIALSIYLAFTLLRIALAWRIQLPGWFLFLSMVVDTAMLFGLIWSFHLQYGQPPAFYLKIPTFAYIFVFIALRALRFDPRFVVTQGVIAALGWLALVVYALETSAPGTVTRSFTTYLSENAILIGAEFDKIFVILTVTAILALALARARATLITAIRESSATRDMRRFLSEGVADVITSAEAELTAGHATERDAAILMLDIRGFTPFATSVSPHKVVEALTLYHGLVVPIIERRGGVIDKFLGDGVMATFGAVAPSDTAAADAVSALEEILESIGRWHAMLAEHGIEEALKVNGAVSAGRIVFATLGNDERLEYTVIGEPANLAAKLEKHNKAEGSLGLVDADSYALARAQGHEPKRAVRSLTDRAIEGTIGRTDLIAFDA</sequence>
<dbReference type="PROSITE" id="PS50125">
    <property type="entry name" value="GUANYLATE_CYCLASE_2"/>
    <property type="match status" value="1"/>
</dbReference>
<dbReference type="SMART" id="SM00044">
    <property type="entry name" value="CYCc"/>
    <property type="match status" value="1"/>
</dbReference>
<dbReference type="AlphaFoldDB" id="A0AAE3VK54"/>
<dbReference type="InterPro" id="IPR001054">
    <property type="entry name" value="A/G_cyclase"/>
</dbReference>
<accession>A0AAE3VK54</accession>
<name>A0AAE3VK54_9HYPH</name>
<dbReference type="SUPFAM" id="SSF55073">
    <property type="entry name" value="Nucleotide cyclase"/>
    <property type="match status" value="1"/>
</dbReference>
<dbReference type="GO" id="GO:0035556">
    <property type="term" value="P:intracellular signal transduction"/>
    <property type="evidence" value="ECO:0007669"/>
    <property type="project" value="InterPro"/>
</dbReference>
<keyword evidence="1" id="KW-1133">Transmembrane helix</keyword>
<protein>
    <submittedName>
        <fullName evidence="3">Adenylate cyclase</fullName>
        <ecNumber evidence="3">4.6.1.1</ecNumber>
    </submittedName>
</protein>
<organism evidence="3 4">
    <name type="scientific">Amorphus orientalis</name>
    <dbReference type="NCBI Taxonomy" id="649198"/>
    <lineage>
        <taxon>Bacteria</taxon>
        <taxon>Pseudomonadati</taxon>
        <taxon>Pseudomonadota</taxon>
        <taxon>Alphaproteobacteria</taxon>
        <taxon>Hyphomicrobiales</taxon>
        <taxon>Amorphaceae</taxon>
        <taxon>Amorphus</taxon>
    </lineage>
</organism>
<evidence type="ECO:0000313" key="4">
    <source>
        <dbReference type="Proteomes" id="UP001229244"/>
    </source>
</evidence>
<keyword evidence="4" id="KW-1185">Reference proteome</keyword>
<feature type="transmembrane region" description="Helical" evidence="1">
    <location>
        <begin position="145"/>
        <end position="164"/>
    </location>
</feature>
<gene>
    <name evidence="3" type="ORF">J2S73_000106</name>
</gene>
<feature type="transmembrane region" description="Helical" evidence="1">
    <location>
        <begin position="171"/>
        <end position="190"/>
    </location>
</feature>
<reference evidence="3" key="1">
    <citation type="submission" date="2023-07" db="EMBL/GenBank/DDBJ databases">
        <title>Genomic Encyclopedia of Type Strains, Phase IV (KMG-IV): sequencing the most valuable type-strain genomes for metagenomic binning, comparative biology and taxonomic classification.</title>
        <authorList>
            <person name="Goeker M."/>
        </authorList>
    </citation>
    <scope>NUCLEOTIDE SEQUENCE</scope>
    <source>
        <strain evidence="3">DSM 21202</strain>
    </source>
</reference>
<dbReference type="GO" id="GO:0009190">
    <property type="term" value="P:cyclic nucleotide biosynthetic process"/>
    <property type="evidence" value="ECO:0007669"/>
    <property type="project" value="InterPro"/>
</dbReference>
<evidence type="ECO:0000259" key="2">
    <source>
        <dbReference type="PROSITE" id="PS50125"/>
    </source>
</evidence>
<dbReference type="EMBL" id="JAUSUL010000001">
    <property type="protein sequence ID" value="MDQ0313669.1"/>
    <property type="molecule type" value="Genomic_DNA"/>
</dbReference>
<feature type="domain" description="Guanylate cyclase" evidence="2">
    <location>
        <begin position="284"/>
        <end position="417"/>
    </location>
</feature>
<feature type="transmembrane region" description="Helical" evidence="1">
    <location>
        <begin position="81"/>
        <end position="102"/>
    </location>
</feature>
<dbReference type="EC" id="4.6.1.1" evidence="3"/>
<evidence type="ECO:0000256" key="1">
    <source>
        <dbReference type="SAM" id="Phobius"/>
    </source>
</evidence>
<evidence type="ECO:0000313" key="3">
    <source>
        <dbReference type="EMBL" id="MDQ0313669.1"/>
    </source>
</evidence>
<feature type="transmembrane region" description="Helical" evidence="1">
    <location>
        <begin position="210"/>
        <end position="235"/>
    </location>
</feature>
<dbReference type="RefSeq" id="WP_306883469.1">
    <property type="nucleotide sequence ID" value="NZ_JAUSUL010000001.1"/>
</dbReference>
<comment type="caution">
    <text evidence="3">The sequence shown here is derived from an EMBL/GenBank/DDBJ whole genome shotgun (WGS) entry which is preliminary data.</text>
</comment>
<dbReference type="Gene3D" id="3.30.70.1230">
    <property type="entry name" value="Nucleotide cyclase"/>
    <property type="match status" value="1"/>
</dbReference>
<dbReference type="Pfam" id="PF00211">
    <property type="entry name" value="Guanylate_cyc"/>
    <property type="match status" value="1"/>
</dbReference>
<dbReference type="Proteomes" id="UP001229244">
    <property type="component" value="Unassembled WGS sequence"/>
</dbReference>
<keyword evidence="1" id="KW-0472">Membrane</keyword>
<dbReference type="CDD" id="cd07302">
    <property type="entry name" value="CHD"/>
    <property type="match status" value="1"/>
</dbReference>
<feature type="transmembrane region" description="Helical" evidence="1">
    <location>
        <begin position="56"/>
        <end position="75"/>
    </location>
</feature>
<keyword evidence="3" id="KW-0456">Lyase</keyword>
<dbReference type="PANTHER" id="PTHR43081">
    <property type="entry name" value="ADENYLATE CYCLASE, TERMINAL-DIFFERENTIATION SPECIFIC-RELATED"/>
    <property type="match status" value="1"/>
</dbReference>
<dbReference type="GO" id="GO:0004016">
    <property type="term" value="F:adenylate cyclase activity"/>
    <property type="evidence" value="ECO:0007669"/>
    <property type="project" value="UniProtKB-EC"/>
</dbReference>
<proteinExistence type="predicted"/>
<keyword evidence="1" id="KW-0812">Transmembrane</keyword>
<dbReference type="InterPro" id="IPR029787">
    <property type="entry name" value="Nucleotide_cyclase"/>
</dbReference>